<dbReference type="PROSITE" id="PS50206">
    <property type="entry name" value="RHODANESE_3"/>
    <property type="match status" value="2"/>
</dbReference>
<feature type="domain" description="Rhodanese" evidence="3">
    <location>
        <begin position="168"/>
        <end position="277"/>
    </location>
</feature>
<comment type="caution">
    <text evidence="4">The sequence shown here is derived from an EMBL/GenBank/DDBJ whole genome shotgun (WGS) entry which is preliminary data.</text>
</comment>
<dbReference type="CDD" id="cd01449">
    <property type="entry name" value="TST_Repeat_2"/>
    <property type="match status" value="1"/>
</dbReference>
<gene>
    <name evidence="4" type="ORF">JOF47_000910</name>
</gene>
<dbReference type="EMBL" id="JAGIOF010000001">
    <property type="protein sequence ID" value="MBP2385399.1"/>
    <property type="molecule type" value="Genomic_DNA"/>
</dbReference>
<dbReference type="GO" id="GO:0016784">
    <property type="term" value="F:3-mercaptopyruvate sulfurtransferase activity"/>
    <property type="evidence" value="ECO:0007669"/>
    <property type="project" value="UniProtKB-EC"/>
</dbReference>
<keyword evidence="5" id="KW-1185">Reference proteome</keyword>
<evidence type="ECO:0000256" key="1">
    <source>
        <dbReference type="ARBA" id="ARBA00022679"/>
    </source>
</evidence>
<evidence type="ECO:0000313" key="5">
    <source>
        <dbReference type="Proteomes" id="UP001296993"/>
    </source>
</evidence>
<evidence type="ECO:0000259" key="3">
    <source>
        <dbReference type="PROSITE" id="PS50206"/>
    </source>
</evidence>
<dbReference type="GO" id="GO:0004792">
    <property type="term" value="F:thiosulfate-cyanide sulfurtransferase activity"/>
    <property type="evidence" value="ECO:0007669"/>
    <property type="project" value="UniProtKB-EC"/>
</dbReference>
<name>A0ABS4XAA4_9MICC</name>
<dbReference type="SMART" id="SM00450">
    <property type="entry name" value="RHOD"/>
    <property type="match status" value="2"/>
</dbReference>
<evidence type="ECO:0000256" key="2">
    <source>
        <dbReference type="ARBA" id="ARBA00022737"/>
    </source>
</evidence>
<dbReference type="InterPro" id="IPR036873">
    <property type="entry name" value="Rhodanese-like_dom_sf"/>
</dbReference>
<protein>
    <submittedName>
        <fullName evidence="4">Thiosulfate/3-mercaptopyruvate sulfurtransferase</fullName>
        <ecNumber evidence="4">2.8.1.1</ecNumber>
        <ecNumber evidence="4">2.8.1.2</ecNumber>
    </submittedName>
</protein>
<dbReference type="Gene3D" id="3.40.250.10">
    <property type="entry name" value="Rhodanese-like domain"/>
    <property type="match status" value="2"/>
</dbReference>
<feature type="domain" description="Rhodanese" evidence="3">
    <location>
        <begin position="18"/>
        <end position="136"/>
    </location>
</feature>
<dbReference type="InterPro" id="IPR045078">
    <property type="entry name" value="TST/MPST-like"/>
</dbReference>
<dbReference type="RefSeq" id="WP_209996212.1">
    <property type="nucleotide sequence ID" value="NZ_BAAAJY010000015.1"/>
</dbReference>
<dbReference type="CDD" id="cd01448">
    <property type="entry name" value="TST_Repeat_1"/>
    <property type="match status" value="1"/>
</dbReference>
<keyword evidence="1 4" id="KW-0808">Transferase</keyword>
<sequence>MAQHPLIEAQELRGLLDGQRDVVLLDVRWALGDPDGHAHYLAGHLPGAVFVDLEHELSASATPEAGRHPLPSAQDFQASAQRWGINPGSEVIVYDATRALAAARAWWLLRHAGFENVRVLNGGLDAWTGAGYPLEQGEHTATAGTVELDWDRLPTIDIDQAEHFPGALLDARAFERYTGATEPIDPRAGHIPGALSNPTTENLGVDGRFLSAQKLAERFAALGVRVADSAVKPVAAYCGSGVTAAHQILALETIGIKAALFPGSWSQYSSDPARTAATGETP</sequence>
<organism evidence="4 5">
    <name type="scientific">Paeniglutamicibacter kerguelensis</name>
    <dbReference type="NCBI Taxonomy" id="254788"/>
    <lineage>
        <taxon>Bacteria</taxon>
        <taxon>Bacillati</taxon>
        <taxon>Actinomycetota</taxon>
        <taxon>Actinomycetes</taxon>
        <taxon>Micrococcales</taxon>
        <taxon>Micrococcaceae</taxon>
        <taxon>Paeniglutamicibacter</taxon>
    </lineage>
</organism>
<dbReference type="InterPro" id="IPR001763">
    <property type="entry name" value="Rhodanese-like_dom"/>
</dbReference>
<evidence type="ECO:0000313" key="4">
    <source>
        <dbReference type="EMBL" id="MBP2385399.1"/>
    </source>
</evidence>
<proteinExistence type="predicted"/>
<reference evidence="4 5" key="1">
    <citation type="submission" date="2021-03" db="EMBL/GenBank/DDBJ databases">
        <title>Sequencing the genomes of 1000 actinobacteria strains.</title>
        <authorList>
            <person name="Klenk H.-P."/>
        </authorList>
    </citation>
    <scope>NUCLEOTIDE SEQUENCE [LARGE SCALE GENOMIC DNA]</scope>
    <source>
        <strain evidence="4 5">DSM 15797</strain>
    </source>
</reference>
<dbReference type="EC" id="2.8.1.2" evidence="4"/>
<dbReference type="PANTHER" id="PTHR11364:SF27">
    <property type="entry name" value="SULFURTRANSFERASE"/>
    <property type="match status" value="1"/>
</dbReference>
<dbReference type="Proteomes" id="UP001296993">
    <property type="component" value="Unassembled WGS sequence"/>
</dbReference>
<dbReference type="InterPro" id="IPR001307">
    <property type="entry name" value="Thiosulphate_STrfase_CS"/>
</dbReference>
<keyword evidence="2" id="KW-0677">Repeat</keyword>
<dbReference type="PROSITE" id="PS00380">
    <property type="entry name" value="RHODANESE_1"/>
    <property type="match status" value="1"/>
</dbReference>
<dbReference type="EC" id="2.8.1.1" evidence="4"/>
<dbReference type="PANTHER" id="PTHR11364">
    <property type="entry name" value="THIOSULFATE SULFERTANSFERASE"/>
    <property type="match status" value="1"/>
</dbReference>
<dbReference type="Pfam" id="PF00581">
    <property type="entry name" value="Rhodanese"/>
    <property type="match status" value="2"/>
</dbReference>
<accession>A0ABS4XAA4</accession>
<dbReference type="SUPFAM" id="SSF52821">
    <property type="entry name" value="Rhodanese/Cell cycle control phosphatase"/>
    <property type="match status" value="2"/>
</dbReference>